<keyword evidence="11" id="KW-0472">Membrane</keyword>
<feature type="transmembrane region" description="Helical" evidence="11">
    <location>
        <begin position="29"/>
        <end position="50"/>
    </location>
</feature>
<dbReference type="GO" id="GO:0006571">
    <property type="term" value="P:tyrosine biosynthetic process"/>
    <property type="evidence" value="ECO:0007669"/>
    <property type="project" value="UniProtKB-KW"/>
</dbReference>
<evidence type="ECO:0000313" key="14">
    <source>
        <dbReference type="Proteomes" id="UP000472580"/>
    </source>
</evidence>
<reference evidence="13 14" key="1">
    <citation type="submission" date="2019-12" db="EMBL/GenBank/DDBJ databases">
        <title>Microbes associate with the intestines of laboratory mice.</title>
        <authorList>
            <person name="Navarre W."/>
            <person name="Wong E."/>
        </authorList>
    </citation>
    <scope>NUCLEOTIDE SEQUENCE [LARGE SCALE GENOMIC DNA]</scope>
    <source>
        <strain evidence="13 14">NM82_D38</strain>
    </source>
</reference>
<comment type="similarity">
    <text evidence="2">Belongs to the prephenate/arogenate dehydrogenase family.</text>
</comment>
<keyword evidence="6" id="KW-0560">Oxidoreductase</keyword>
<dbReference type="PROSITE" id="PS51176">
    <property type="entry name" value="PDH_ADH"/>
    <property type="match status" value="1"/>
</dbReference>
<evidence type="ECO:0000256" key="8">
    <source>
        <dbReference type="ARBA" id="ARBA00023141"/>
    </source>
</evidence>
<dbReference type="InterPro" id="IPR008927">
    <property type="entry name" value="6-PGluconate_DH-like_C_sf"/>
</dbReference>
<keyword evidence="8" id="KW-0057">Aromatic amino acid biosynthesis</keyword>
<evidence type="ECO:0000256" key="5">
    <source>
        <dbReference type="ARBA" id="ARBA00022605"/>
    </source>
</evidence>
<dbReference type="Pfam" id="PF02153">
    <property type="entry name" value="PDH_N"/>
    <property type="match status" value="1"/>
</dbReference>
<dbReference type="AlphaFoldDB" id="A0A6L6YET5"/>
<dbReference type="InterPro" id="IPR036291">
    <property type="entry name" value="NAD(P)-bd_dom_sf"/>
</dbReference>
<dbReference type="GO" id="GO:0004665">
    <property type="term" value="F:prephenate dehydrogenase (NADP+) activity"/>
    <property type="evidence" value="ECO:0007669"/>
    <property type="project" value="InterPro"/>
</dbReference>
<evidence type="ECO:0000256" key="4">
    <source>
        <dbReference type="ARBA" id="ARBA00022498"/>
    </source>
</evidence>
<evidence type="ECO:0000256" key="7">
    <source>
        <dbReference type="ARBA" id="ARBA00023027"/>
    </source>
</evidence>
<dbReference type="FunFam" id="3.40.50.720:FF:000208">
    <property type="entry name" value="Prephenate dehydrogenase"/>
    <property type="match status" value="1"/>
</dbReference>
<dbReference type="OrthoDB" id="9809920at2"/>
<evidence type="ECO:0000256" key="9">
    <source>
        <dbReference type="ARBA" id="ARBA00049260"/>
    </source>
</evidence>
<dbReference type="Gene3D" id="3.40.50.720">
    <property type="entry name" value="NAD(P)-binding Rossmann-like Domain"/>
    <property type="match status" value="1"/>
</dbReference>
<evidence type="ECO:0000259" key="12">
    <source>
        <dbReference type="PROSITE" id="PS51176"/>
    </source>
</evidence>
<feature type="region of interest" description="Disordered" evidence="10">
    <location>
        <begin position="1"/>
        <end position="23"/>
    </location>
</feature>
<proteinExistence type="inferred from homology"/>
<comment type="caution">
    <text evidence="13">The sequence shown here is derived from an EMBL/GenBank/DDBJ whole genome shotgun (WGS) entry which is preliminary data.</text>
</comment>
<protein>
    <recommendedName>
        <fullName evidence="3">prephenate dehydrogenase</fullName>
        <ecNumber evidence="3">1.3.1.12</ecNumber>
    </recommendedName>
</protein>
<dbReference type="Pfam" id="PF20463">
    <property type="entry name" value="PDH_C"/>
    <property type="match status" value="1"/>
</dbReference>
<dbReference type="GO" id="GO:0008977">
    <property type="term" value="F:prephenate dehydrogenase (NAD+) activity"/>
    <property type="evidence" value="ECO:0007669"/>
    <property type="project" value="UniProtKB-EC"/>
</dbReference>
<keyword evidence="4" id="KW-0827">Tyrosine biosynthesis</keyword>
<dbReference type="EMBL" id="WSRP01000004">
    <property type="protein sequence ID" value="MVX56017.1"/>
    <property type="molecule type" value="Genomic_DNA"/>
</dbReference>
<evidence type="ECO:0000256" key="11">
    <source>
        <dbReference type="SAM" id="Phobius"/>
    </source>
</evidence>
<keyword evidence="5" id="KW-0028">Amino-acid biosynthesis</keyword>
<evidence type="ECO:0000256" key="10">
    <source>
        <dbReference type="SAM" id="MobiDB-lite"/>
    </source>
</evidence>
<gene>
    <name evidence="13" type="ORF">E5987_02185</name>
</gene>
<accession>A0A6L6YET5</accession>
<organism evidence="13 14">
    <name type="scientific">Parasutterella muris</name>
    <dbReference type="NCBI Taxonomy" id="2565572"/>
    <lineage>
        <taxon>Bacteria</taxon>
        <taxon>Pseudomonadati</taxon>
        <taxon>Pseudomonadota</taxon>
        <taxon>Betaproteobacteria</taxon>
        <taxon>Burkholderiales</taxon>
        <taxon>Sutterellaceae</taxon>
        <taxon>Parasutterella</taxon>
    </lineage>
</organism>
<evidence type="ECO:0000256" key="2">
    <source>
        <dbReference type="ARBA" id="ARBA00007964"/>
    </source>
</evidence>
<sequence length="317" mass="34672">MGSRHGRNTRAEREIPRGSQGRSEQVRRVALATMSVLGCGLIGGSVALSWKKAGLVDHVIAFDINEENLKTALEKKVADECTLSLREAVEKSDIIVVSVPVKAMESVFAEIGKYLKKGAVVTDVGSTRGSVIAAARKGLGDKFNQYAPAHPIAGGEMPGVEYADPDLFLNKVVISTPAEGMDPKVVELITENWKKAGSKVQEMTPEEHDRIFASVSHLPHVLAYALVDMIAKEPSAHVKLKMAGAGFRDFTRIAASSPVMWRDICISNRDAISEELRSYRKELDALQKYIDEGDAQAIERVFENAMRNRRGLVFPGK</sequence>
<dbReference type="Proteomes" id="UP000472580">
    <property type="component" value="Unassembled WGS sequence"/>
</dbReference>
<dbReference type="SUPFAM" id="SSF48179">
    <property type="entry name" value="6-phosphogluconate dehydrogenase C-terminal domain-like"/>
    <property type="match status" value="1"/>
</dbReference>
<dbReference type="InterPro" id="IPR050812">
    <property type="entry name" value="Preph/Arog_dehydrog"/>
</dbReference>
<dbReference type="SUPFAM" id="SSF51735">
    <property type="entry name" value="NAD(P)-binding Rossmann-fold domains"/>
    <property type="match status" value="1"/>
</dbReference>
<keyword evidence="14" id="KW-1185">Reference proteome</keyword>
<feature type="domain" description="Prephenate/arogenate dehydrogenase" evidence="12">
    <location>
        <begin position="32"/>
        <end position="317"/>
    </location>
</feature>
<dbReference type="InterPro" id="IPR046825">
    <property type="entry name" value="PDH_C"/>
</dbReference>
<dbReference type="GO" id="GO:0070403">
    <property type="term" value="F:NAD+ binding"/>
    <property type="evidence" value="ECO:0007669"/>
    <property type="project" value="InterPro"/>
</dbReference>
<dbReference type="Gene3D" id="1.10.3660.10">
    <property type="entry name" value="6-phosphogluconate dehydrogenase C-terminal like domain"/>
    <property type="match status" value="1"/>
</dbReference>
<comment type="catalytic activity">
    <reaction evidence="9">
        <text>prephenate + NAD(+) = 3-(4-hydroxyphenyl)pyruvate + CO2 + NADH</text>
        <dbReference type="Rhea" id="RHEA:13869"/>
        <dbReference type="ChEBI" id="CHEBI:16526"/>
        <dbReference type="ChEBI" id="CHEBI:29934"/>
        <dbReference type="ChEBI" id="CHEBI:36242"/>
        <dbReference type="ChEBI" id="CHEBI:57540"/>
        <dbReference type="ChEBI" id="CHEBI:57945"/>
        <dbReference type="EC" id="1.3.1.12"/>
    </reaction>
</comment>
<dbReference type="EC" id="1.3.1.12" evidence="3"/>
<dbReference type="InterPro" id="IPR003099">
    <property type="entry name" value="Prephen_DH"/>
</dbReference>
<dbReference type="InterPro" id="IPR046826">
    <property type="entry name" value="PDH_N"/>
</dbReference>
<name>A0A6L6YET5_9BURK</name>
<keyword evidence="11" id="KW-1133">Transmembrane helix</keyword>
<evidence type="ECO:0000256" key="1">
    <source>
        <dbReference type="ARBA" id="ARBA00005067"/>
    </source>
</evidence>
<comment type="pathway">
    <text evidence="1">Amino-acid biosynthesis; L-tyrosine biosynthesis; (4-hydroxyphenyl)pyruvate from prephenate (NAD(+) route): step 1/1.</text>
</comment>
<keyword evidence="11" id="KW-0812">Transmembrane</keyword>
<evidence type="ECO:0000256" key="3">
    <source>
        <dbReference type="ARBA" id="ARBA00012068"/>
    </source>
</evidence>
<dbReference type="PANTHER" id="PTHR21363:SF0">
    <property type="entry name" value="PREPHENATE DEHYDROGENASE [NADP(+)]"/>
    <property type="match status" value="1"/>
</dbReference>
<dbReference type="PANTHER" id="PTHR21363">
    <property type="entry name" value="PREPHENATE DEHYDROGENASE"/>
    <property type="match status" value="1"/>
</dbReference>
<dbReference type="FunFam" id="1.10.3660.10:FF:000003">
    <property type="entry name" value="Prephenate dehydrogenase"/>
    <property type="match status" value="1"/>
</dbReference>
<evidence type="ECO:0000256" key="6">
    <source>
        <dbReference type="ARBA" id="ARBA00023002"/>
    </source>
</evidence>
<keyword evidence="7" id="KW-0520">NAD</keyword>
<evidence type="ECO:0000313" key="13">
    <source>
        <dbReference type="EMBL" id="MVX56017.1"/>
    </source>
</evidence>